<dbReference type="InterPro" id="IPR002500">
    <property type="entry name" value="PAPS_reduct_dom"/>
</dbReference>
<name>A0A0N5AAI8_9BILA</name>
<feature type="domain" description="Phosphoadenosine phosphosulphate reductase" evidence="13">
    <location>
        <begin position="76"/>
        <end position="159"/>
    </location>
</feature>
<evidence type="ECO:0000256" key="2">
    <source>
        <dbReference type="ARBA" id="ARBA00012393"/>
    </source>
</evidence>
<dbReference type="STRING" id="451379.A0A0N5AAI8"/>
<dbReference type="InterPro" id="IPR014729">
    <property type="entry name" value="Rossmann-like_a/b/a_fold"/>
</dbReference>
<evidence type="ECO:0000256" key="10">
    <source>
        <dbReference type="ARBA" id="ARBA00031145"/>
    </source>
</evidence>
<comment type="pathway">
    <text evidence="1">Cofactor biosynthesis; FAD biosynthesis; FAD from FMN: step 1/1.</text>
</comment>
<keyword evidence="4" id="KW-0288">FMN</keyword>
<evidence type="ECO:0000256" key="1">
    <source>
        <dbReference type="ARBA" id="ARBA00004726"/>
    </source>
</evidence>
<evidence type="ECO:0000256" key="3">
    <source>
        <dbReference type="ARBA" id="ARBA00022630"/>
    </source>
</evidence>
<keyword evidence="5" id="KW-0808">Transferase</keyword>
<dbReference type="GO" id="GO:0005524">
    <property type="term" value="F:ATP binding"/>
    <property type="evidence" value="ECO:0007669"/>
    <property type="project" value="UniProtKB-KW"/>
</dbReference>
<evidence type="ECO:0000256" key="5">
    <source>
        <dbReference type="ARBA" id="ARBA00022679"/>
    </source>
</evidence>
<keyword evidence="6" id="KW-0548">Nucleotidyltransferase</keyword>
<evidence type="ECO:0000256" key="7">
    <source>
        <dbReference type="ARBA" id="ARBA00022741"/>
    </source>
</evidence>
<keyword evidence="9" id="KW-0067">ATP-binding</keyword>
<dbReference type="AlphaFoldDB" id="A0A0N5AAI8"/>
<dbReference type="PANTHER" id="PTHR23293:SF9">
    <property type="entry name" value="FAD SYNTHASE"/>
    <property type="match status" value="1"/>
</dbReference>
<keyword evidence="8" id="KW-0274">FAD</keyword>
<keyword evidence="7" id="KW-0547">Nucleotide-binding</keyword>
<evidence type="ECO:0000256" key="8">
    <source>
        <dbReference type="ARBA" id="ARBA00022827"/>
    </source>
</evidence>
<dbReference type="Gene3D" id="3.40.50.620">
    <property type="entry name" value="HUPs"/>
    <property type="match status" value="1"/>
</dbReference>
<evidence type="ECO:0000256" key="11">
    <source>
        <dbReference type="ARBA" id="ARBA00031871"/>
    </source>
</evidence>
<comment type="catalytic activity">
    <reaction evidence="12">
        <text>FMN + ATP + H(+) = FAD + diphosphate</text>
        <dbReference type="Rhea" id="RHEA:17237"/>
        <dbReference type="ChEBI" id="CHEBI:15378"/>
        <dbReference type="ChEBI" id="CHEBI:30616"/>
        <dbReference type="ChEBI" id="CHEBI:33019"/>
        <dbReference type="ChEBI" id="CHEBI:57692"/>
        <dbReference type="ChEBI" id="CHEBI:58210"/>
        <dbReference type="EC" id="2.7.7.2"/>
    </reaction>
</comment>
<evidence type="ECO:0000256" key="12">
    <source>
        <dbReference type="ARBA" id="ARBA00049494"/>
    </source>
</evidence>
<dbReference type="Pfam" id="PF01507">
    <property type="entry name" value="PAPS_reduct"/>
    <property type="match status" value="2"/>
</dbReference>
<evidence type="ECO:0000313" key="14">
    <source>
        <dbReference type="Proteomes" id="UP000046393"/>
    </source>
</evidence>
<keyword evidence="3" id="KW-0285">Flavoprotein</keyword>
<keyword evidence="14" id="KW-1185">Reference proteome</keyword>
<dbReference type="EC" id="2.7.7.2" evidence="2"/>
<accession>A0A0N5AAI8</accession>
<dbReference type="SUPFAM" id="SSF52402">
    <property type="entry name" value="Adenine nucleotide alpha hydrolases-like"/>
    <property type="match status" value="1"/>
</dbReference>
<feature type="domain" description="Phosphoadenosine phosphosulphate reductase" evidence="13">
    <location>
        <begin position="4"/>
        <end position="69"/>
    </location>
</feature>
<dbReference type="GO" id="GO:0003919">
    <property type="term" value="F:FMN adenylyltransferase activity"/>
    <property type="evidence" value="ECO:0007669"/>
    <property type="project" value="UniProtKB-EC"/>
</dbReference>
<evidence type="ECO:0000313" key="15">
    <source>
        <dbReference type="WBParaSite" id="SMUV_0000116401-mRNA-1"/>
    </source>
</evidence>
<evidence type="ECO:0000259" key="13">
    <source>
        <dbReference type="Pfam" id="PF01507"/>
    </source>
</evidence>
<dbReference type="CDD" id="cd23948">
    <property type="entry name" value="FAD_synthase"/>
    <property type="match status" value="1"/>
</dbReference>
<proteinExistence type="predicted"/>
<organism evidence="14 15">
    <name type="scientific">Syphacia muris</name>
    <dbReference type="NCBI Taxonomy" id="451379"/>
    <lineage>
        <taxon>Eukaryota</taxon>
        <taxon>Metazoa</taxon>
        <taxon>Ecdysozoa</taxon>
        <taxon>Nematoda</taxon>
        <taxon>Chromadorea</taxon>
        <taxon>Rhabditida</taxon>
        <taxon>Spirurina</taxon>
        <taxon>Oxyuridomorpha</taxon>
        <taxon>Oxyuroidea</taxon>
        <taxon>Oxyuridae</taxon>
        <taxon>Syphacia</taxon>
    </lineage>
</organism>
<dbReference type="Proteomes" id="UP000046393">
    <property type="component" value="Unplaced"/>
</dbReference>
<evidence type="ECO:0000256" key="9">
    <source>
        <dbReference type="ARBA" id="ARBA00022840"/>
    </source>
</evidence>
<evidence type="ECO:0000256" key="6">
    <source>
        <dbReference type="ARBA" id="ARBA00022695"/>
    </source>
</evidence>
<dbReference type="GO" id="GO:0006747">
    <property type="term" value="P:FAD biosynthetic process"/>
    <property type="evidence" value="ECO:0007669"/>
    <property type="project" value="TreeGrafter"/>
</dbReference>
<sequence>LEKIAVSFNGGKDCTVLLHLFRIAIDRKFGTKKRIQAIYINCHDSFPEISSFISETCGRYQIDLFEYPGPIKDGLQKLKENHPDISAIIMGSRSTDPHGIHMKSKRQWTDKGWPSYLRVFPIFDWSYSDVWHAIIGLRVQYCSLYDQGYTSLGDKRKTGKNDALKILDENGKVIGYRPAYELNIGSLERLGRNNLRIMPIL</sequence>
<dbReference type="WBParaSite" id="SMUV_0000116401-mRNA-1">
    <property type="protein sequence ID" value="SMUV_0000116401-mRNA-1"/>
    <property type="gene ID" value="SMUV_0000116401"/>
</dbReference>
<reference evidence="15" key="1">
    <citation type="submission" date="2017-02" db="UniProtKB">
        <authorList>
            <consortium name="WormBaseParasite"/>
        </authorList>
    </citation>
    <scope>IDENTIFICATION</scope>
</reference>
<evidence type="ECO:0000256" key="4">
    <source>
        <dbReference type="ARBA" id="ARBA00022643"/>
    </source>
</evidence>
<protein>
    <recommendedName>
        <fullName evidence="2">FAD synthase</fullName>
        <ecNumber evidence="2">2.7.7.2</ecNumber>
    </recommendedName>
    <alternativeName>
        <fullName evidence="10">FAD pyrophosphorylase</fullName>
    </alternativeName>
    <alternativeName>
        <fullName evidence="11">FMN adenylyltransferase</fullName>
    </alternativeName>
</protein>
<dbReference type="PANTHER" id="PTHR23293">
    <property type="entry name" value="FAD SYNTHETASE-RELATED FMN ADENYLYLTRANSFERASE"/>
    <property type="match status" value="1"/>
</dbReference>